<dbReference type="OrthoDB" id="2831558at2759"/>
<dbReference type="PANTHER" id="PTHR21310">
    <property type="entry name" value="AMINOGLYCOSIDE PHOSPHOTRANSFERASE-RELATED-RELATED"/>
    <property type="match status" value="1"/>
</dbReference>
<comment type="caution">
    <text evidence="2">The sequence shown here is derived from an EMBL/GenBank/DDBJ whole genome shotgun (WGS) entry which is preliminary data.</text>
</comment>
<dbReference type="AlphaFoldDB" id="A0A4Z1K2B0"/>
<gene>
    <name evidence="2" type="ORF">BELL_0080g00300</name>
</gene>
<dbReference type="STRING" id="278938.A0A4Z1K2B0"/>
<dbReference type="Proteomes" id="UP000297229">
    <property type="component" value="Unassembled WGS sequence"/>
</dbReference>
<dbReference type="Gene3D" id="3.90.1200.10">
    <property type="match status" value="1"/>
</dbReference>
<accession>A0A4Z1K2B0</accession>
<protein>
    <recommendedName>
        <fullName evidence="1">Aminoglycoside phosphotransferase domain-containing protein</fullName>
    </recommendedName>
</protein>
<organism evidence="2 3">
    <name type="scientific">Botrytis elliptica</name>
    <dbReference type="NCBI Taxonomy" id="278938"/>
    <lineage>
        <taxon>Eukaryota</taxon>
        <taxon>Fungi</taxon>
        <taxon>Dikarya</taxon>
        <taxon>Ascomycota</taxon>
        <taxon>Pezizomycotina</taxon>
        <taxon>Leotiomycetes</taxon>
        <taxon>Helotiales</taxon>
        <taxon>Sclerotiniaceae</taxon>
        <taxon>Botrytis</taxon>
    </lineage>
</organism>
<feature type="domain" description="Aminoglycoside phosphotransferase" evidence="1">
    <location>
        <begin position="97"/>
        <end position="287"/>
    </location>
</feature>
<evidence type="ECO:0000313" key="2">
    <source>
        <dbReference type="EMBL" id="TGO78080.1"/>
    </source>
</evidence>
<proteinExistence type="predicted"/>
<reference evidence="2 3" key="1">
    <citation type="submission" date="2017-12" db="EMBL/GenBank/DDBJ databases">
        <title>Comparative genomics of Botrytis spp.</title>
        <authorList>
            <person name="Valero-Jimenez C.A."/>
            <person name="Tapia P."/>
            <person name="Veloso J."/>
            <person name="Silva-Moreno E."/>
            <person name="Staats M."/>
            <person name="Valdes J.H."/>
            <person name="Van Kan J.A.L."/>
        </authorList>
    </citation>
    <scope>NUCLEOTIDE SEQUENCE [LARGE SCALE GENOMIC DNA]</scope>
    <source>
        <strain evidence="2 3">Be9601</strain>
    </source>
</reference>
<evidence type="ECO:0000259" key="1">
    <source>
        <dbReference type="Pfam" id="PF01636"/>
    </source>
</evidence>
<dbReference type="EMBL" id="PQXM01000080">
    <property type="protein sequence ID" value="TGO78080.1"/>
    <property type="molecule type" value="Genomic_DNA"/>
</dbReference>
<dbReference type="SUPFAM" id="SSF56112">
    <property type="entry name" value="Protein kinase-like (PK-like)"/>
    <property type="match status" value="1"/>
</dbReference>
<dbReference type="InterPro" id="IPR051678">
    <property type="entry name" value="AGP_Transferase"/>
</dbReference>
<dbReference type="InterPro" id="IPR002575">
    <property type="entry name" value="Aminoglycoside_PTrfase"/>
</dbReference>
<keyword evidence="3" id="KW-1185">Reference proteome</keyword>
<dbReference type="InterPro" id="IPR011009">
    <property type="entry name" value="Kinase-like_dom_sf"/>
</dbReference>
<evidence type="ECO:0000313" key="3">
    <source>
        <dbReference type="Proteomes" id="UP000297229"/>
    </source>
</evidence>
<sequence>MAANHNHAKYQSRLDYIQQLLVDHLRLPSNDLQQIKITPIQYEPDCPFKYNNFVYRLVLPGDTLGGPVNVDGGHKLQQPECVDIPVDALCYINPPIVPRIFGWGGAGCKHVGWILQELMPGIPIGEAFGGAMSLDQKRGILAQMAGLLKALQDYPLPKSIHGFGGATFNDSGAIVSGPMTSVGAGPWDNFEDCYRGRLKVALTKADKNPYLQGWHVNGIRERIDAFIEHGLPSLFSHFPTKQDKSIIHADFTPDNLLYDPTTGRITALLDYDFASILHPAYEFFRSFGSNGGQFLGWSGDTTPQEIAAEALRNAKLTGQFPSPLPAPGVFDNGPVIDWEVAQAWEEELQKMDVKRRSNIPGIEKLADIDEILGALVLWRLCNEDFLSMNQDEDQRMALRRMSEEKLVGLLDHLGF</sequence>
<dbReference type="Pfam" id="PF01636">
    <property type="entry name" value="APH"/>
    <property type="match status" value="1"/>
</dbReference>
<dbReference type="PANTHER" id="PTHR21310:SF15">
    <property type="entry name" value="AMINOGLYCOSIDE PHOSPHOTRANSFERASE DOMAIN-CONTAINING PROTEIN"/>
    <property type="match status" value="1"/>
</dbReference>
<name>A0A4Z1K2B0_9HELO</name>